<dbReference type="Proteomes" id="UP000612899">
    <property type="component" value="Unassembled WGS sequence"/>
</dbReference>
<dbReference type="RefSeq" id="WP_203911276.1">
    <property type="nucleotide sequence ID" value="NZ_BONY01000037.1"/>
</dbReference>
<reference evidence="3" key="1">
    <citation type="submission" date="2021-01" db="EMBL/GenBank/DDBJ databases">
        <title>Whole genome shotgun sequence of Rhizocola hellebori NBRC 109834.</title>
        <authorList>
            <person name="Komaki H."/>
            <person name="Tamura T."/>
        </authorList>
    </citation>
    <scope>NUCLEOTIDE SEQUENCE</scope>
    <source>
        <strain evidence="3">NBRC 109834</strain>
    </source>
</reference>
<dbReference type="InterPro" id="IPR015330">
    <property type="entry name" value="DNA_primase/pol_bifunc_N"/>
</dbReference>
<proteinExistence type="predicted"/>
<keyword evidence="4" id="KW-1185">Reference proteome</keyword>
<comment type="caution">
    <text evidence="3">The sequence shown here is derived from an EMBL/GenBank/DDBJ whole genome shotgun (WGS) entry which is preliminary data.</text>
</comment>
<protein>
    <recommendedName>
        <fullName evidence="2">DNA primase/polymerase bifunctional N-terminal domain-containing protein</fullName>
    </recommendedName>
</protein>
<sequence length="907" mass="98792">MGEVKQIHETCSAALGWDNNGFNVLPARDDGSKAPTVTWTEYQAARYPRERVARVTTGFGLLCGAISGQLEMLELEGRAVAEGYWPTITQLAASQPDAAAAWAAITAGPGAYLEQTPSGGVHILYRLADGPVPGSTKLASRPARQDELTDQEREVLQRKPDKVFPRVLVETRGEGGFVVVAPSHGSTHKTGQPWQIILGQPGVVPTITIAQRDALHGLLRTLDRMPTAVATPTLASPAAPTMAGGAVRPGDDYNARATWEEILEPHGWRQHYRRDDGITYWTRPGKTDGISASTNATGSDTLHVFTSSTEFDADSWHDKLGAHAVLNHRGDIAAAVRELAGRGYGDPIDHAKAAAEDITAILGRPDWHTPRPPIRSKPELLTAPTGKDLSAGRPKLEILSAAEMADWLQDHLGRGQLAGMLARRGDVVYTPRQGEEGYIAPSSGDDGPSQIRTVTTSTLRSRIQYRYECVKFDPTVKRWKPATFPTDAAALALGAPDEMRHLRPLHGVTHVPLIREDGTLLDVPGYDENTRLLYLPDNDLAIPGPMPLADAVALVRQPLADFRWSGKHDEANMIGLMLTPLLRLLTPPPYKLAAITAHQPGSGKSLLASLLRILHGGVFRAEVPEDEPEWRKQITSILDVTTGPVVQLDNVSGVLRSSTLSGLLTTSRWDDRRLGGNTMVTAVNDRLWTITGNNVALGGDLLRRTVWVTIDPGIPDPHLRHDFTIPDLTYWTARHRGPLIRALLTLVQAWIVEGRPTEPARADSYGRWISVVRAILAVAGIPGVFDHEESAQQTAGEDDQEWSEFLTAIHAVFGESHWTVAKLLDHVNGPGKRTSLLDDMVNPCIPLDALPAALVDRITRTGTVGAVAKSLGRWLANRMGRWADGRCVRVAGDVRGVKEWRLEVWQA</sequence>
<evidence type="ECO:0000313" key="4">
    <source>
        <dbReference type="Proteomes" id="UP000612899"/>
    </source>
</evidence>
<name>A0A8J3QB09_9ACTN</name>
<evidence type="ECO:0000259" key="2">
    <source>
        <dbReference type="Pfam" id="PF09250"/>
    </source>
</evidence>
<dbReference type="AlphaFoldDB" id="A0A8J3QB09"/>
<evidence type="ECO:0000313" key="3">
    <source>
        <dbReference type="EMBL" id="GIH07484.1"/>
    </source>
</evidence>
<accession>A0A8J3QB09</accession>
<gene>
    <name evidence="3" type="ORF">Rhe02_55510</name>
</gene>
<dbReference type="SUPFAM" id="SSF56747">
    <property type="entry name" value="Prim-pol domain"/>
    <property type="match status" value="1"/>
</dbReference>
<organism evidence="3 4">
    <name type="scientific">Rhizocola hellebori</name>
    <dbReference type="NCBI Taxonomy" id="1392758"/>
    <lineage>
        <taxon>Bacteria</taxon>
        <taxon>Bacillati</taxon>
        <taxon>Actinomycetota</taxon>
        <taxon>Actinomycetes</taxon>
        <taxon>Micromonosporales</taxon>
        <taxon>Micromonosporaceae</taxon>
        <taxon>Rhizocola</taxon>
    </lineage>
</organism>
<evidence type="ECO:0000256" key="1">
    <source>
        <dbReference type="SAM" id="MobiDB-lite"/>
    </source>
</evidence>
<dbReference type="EMBL" id="BONY01000037">
    <property type="protein sequence ID" value="GIH07484.1"/>
    <property type="molecule type" value="Genomic_DNA"/>
</dbReference>
<feature type="domain" description="DNA primase/polymerase bifunctional N-terminal" evidence="2">
    <location>
        <begin position="20"/>
        <end position="193"/>
    </location>
</feature>
<feature type="region of interest" description="Disordered" evidence="1">
    <location>
        <begin position="364"/>
        <end position="388"/>
    </location>
</feature>
<dbReference type="Pfam" id="PF09250">
    <property type="entry name" value="Prim-Pol"/>
    <property type="match status" value="1"/>
</dbReference>